<feature type="domain" description="EAL" evidence="3">
    <location>
        <begin position="137"/>
        <end position="386"/>
    </location>
</feature>
<dbReference type="PANTHER" id="PTHR33121:SF70">
    <property type="entry name" value="SIGNALING PROTEIN YKOW"/>
    <property type="match status" value="1"/>
</dbReference>
<dbReference type="PROSITE" id="PS00889">
    <property type="entry name" value="CNMP_BINDING_2"/>
    <property type="match status" value="1"/>
</dbReference>
<dbReference type="InterPro" id="IPR050706">
    <property type="entry name" value="Cyclic-di-GMP_PDE-like"/>
</dbReference>
<dbReference type="CDD" id="cd01948">
    <property type="entry name" value="EAL"/>
    <property type="match status" value="1"/>
</dbReference>
<dbReference type="GO" id="GO:0005737">
    <property type="term" value="C:cytoplasm"/>
    <property type="evidence" value="ECO:0007669"/>
    <property type="project" value="UniProtKB-SubCell"/>
</dbReference>
<evidence type="ECO:0000256" key="1">
    <source>
        <dbReference type="ARBA" id="ARBA00004496"/>
    </source>
</evidence>
<dbReference type="PANTHER" id="PTHR33121">
    <property type="entry name" value="CYCLIC DI-GMP PHOSPHODIESTERASE PDEF"/>
    <property type="match status" value="1"/>
</dbReference>
<dbReference type="InterPro" id="IPR014710">
    <property type="entry name" value="RmlC-like_jellyroll"/>
</dbReference>
<organism evidence="4 5">
    <name type="scientific">Dokdonella immobilis</name>
    <dbReference type="NCBI Taxonomy" id="578942"/>
    <lineage>
        <taxon>Bacteria</taxon>
        <taxon>Pseudomonadati</taxon>
        <taxon>Pseudomonadota</taxon>
        <taxon>Gammaproteobacteria</taxon>
        <taxon>Lysobacterales</taxon>
        <taxon>Rhodanobacteraceae</taxon>
        <taxon>Dokdonella</taxon>
    </lineage>
</organism>
<gene>
    <name evidence="4" type="ORF">SAMN05216289_13121</name>
</gene>
<dbReference type="Gene3D" id="2.60.120.10">
    <property type="entry name" value="Jelly Rolls"/>
    <property type="match status" value="1"/>
</dbReference>
<dbReference type="PROSITE" id="PS50042">
    <property type="entry name" value="CNMP_BINDING_3"/>
    <property type="match status" value="1"/>
</dbReference>
<dbReference type="CDD" id="cd00038">
    <property type="entry name" value="CAP_ED"/>
    <property type="match status" value="1"/>
</dbReference>
<reference evidence="4 5" key="1">
    <citation type="submission" date="2016-10" db="EMBL/GenBank/DDBJ databases">
        <authorList>
            <person name="de Groot N.N."/>
        </authorList>
    </citation>
    <scope>NUCLEOTIDE SEQUENCE [LARGE SCALE GENOMIC DNA]</scope>
    <source>
        <strain evidence="4 5">CGMCC 1.7659</strain>
    </source>
</reference>
<keyword evidence="5" id="KW-1185">Reference proteome</keyword>
<dbReference type="SUPFAM" id="SSF141868">
    <property type="entry name" value="EAL domain-like"/>
    <property type="match status" value="1"/>
</dbReference>
<dbReference type="PROSITE" id="PS50883">
    <property type="entry name" value="EAL"/>
    <property type="match status" value="1"/>
</dbReference>
<dbReference type="InterPro" id="IPR001633">
    <property type="entry name" value="EAL_dom"/>
</dbReference>
<dbReference type="Pfam" id="PF00027">
    <property type="entry name" value="cNMP_binding"/>
    <property type="match status" value="1"/>
</dbReference>
<dbReference type="SMART" id="SM00100">
    <property type="entry name" value="cNMP"/>
    <property type="match status" value="1"/>
</dbReference>
<dbReference type="STRING" id="578942.SAMN05216289_13121"/>
<feature type="domain" description="Cyclic nucleotide-binding" evidence="2">
    <location>
        <begin position="1"/>
        <end position="108"/>
    </location>
</feature>
<evidence type="ECO:0000313" key="4">
    <source>
        <dbReference type="EMBL" id="SFN56328.1"/>
    </source>
</evidence>
<name>A0A1I5A1R1_9GAMM</name>
<sequence length="386" mass="41965">MEFSSTRRSIPAGEIIFAEDDAPTTAFLIESGRVVISTVQHGETRNLGELGPGSLLGEMAVIDSAPRSATARALTDCVLTPIDRNQFAERLASADPVVRALLMSQLTRYRSALATLTGDAAGSGAMEGRDESGAFDKIRLESELRSALDRDELEVRLQPIMQIATERIAGYEALIRWQHPERGQVSPTEFIRLAEETSLIVPVGDYVLGRVCDMLVELRRRGRSPLPFIALNVSARQLDDPALIDRMLAQLAKRSLPADRLEIEITESLVFNHSQIAALLARCHSAGMLVALDDFGTGYSNLGPVLTLDFDRIKLDQGFTRALGTPRGLALVRAIVAMTAALDCEMIAEGVEDPAQLQALRELGCDYAQGWLVGKPVSLQEVLETG</sequence>
<proteinExistence type="predicted"/>
<evidence type="ECO:0000259" key="2">
    <source>
        <dbReference type="PROSITE" id="PS50042"/>
    </source>
</evidence>
<dbReference type="RefSeq" id="WP_092409981.1">
    <property type="nucleotide sequence ID" value="NZ_FOVF01000031.1"/>
</dbReference>
<dbReference type="SMART" id="SM00052">
    <property type="entry name" value="EAL"/>
    <property type="match status" value="1"/>
</dbReference>
<evidence type="ECO:0000259" key="3">
    <source>
        <dbReference type="PROSITE" id="PS50883"/>
    </source>
</evidence>
<dbReference type="Gene3D" id="3.20.20.450">
    <property type="entry name" value="EAL domain"/>
    <property type="match status" value="1"/>
</dbReference>
<dbReference type="SUPFAM" id="SSF51206">
    <property type="entry name" value="cAMP-binding domain-like"/>
    <property type="match status" value="1"/>
</dbReference>
<dbReference type="GO" id="GO:0071111">
    <property type="term" value="F:cyclic-guanylate-specific phosphodiesterase activity"/>
    <property type="evidence" value="ECO:0007669"/>
    <property type="project" value="InterPro"/>
</dbReference>
<evidence type="ECO:0000313" key="5">
    <source>
        <dbReference type="Proteomes" id="UP000198575"/>
    </source>
</evidence>
<dbReference type="InterPro" id="IPR035919">
    <property type="entry name" value="EAL_sf"/>
</dbReference>
<dbReference type="OrthoDB" id="9812358at2"/>
<dbReference type="EMBL" id="FOVF01000031">
    <property type="protein sequence ID" value="SFN56328.1"/>
    <property type="molecule type" value="Genomic_DNA"/>
</dbReference>
<dbReference type="InterPro" id="IPR000595">
    <property type="entry name" value="cNMP-bd_dom"/>
</dbReference>
<protein>
    <submittedName>
        <fullName evidence="4">EAL domain, c-di-GMP-specific phosphodiesterase class I (Or its enzymatically inactive variant)</fullName>
    </submittedName>
</protein>
<dbReference type="InterPro" id="IPR018490">
    <property type="entry name" value="cNMP-bd_dom_sf"/>
</dbReference>
<comment type="subcellular location">
    <subcellularLocation>
        <location evidence="1">Cytoplasm</location>
    </subcellularLocation>
</comment>
<dbReference type="AlphaFoldDB" id="A0A1I5A1R1"/>
<dbReference type="InterPro" id="IPR018488">
    <property type="entry name" value="cNMP-bd_CS"/>
</dbReference>
<dbReference type="Proteomes" id="UP000198575">
    <property type="component" value="Unassembled WGS sequence"/>
</dbReference>
<dbReference type="Pfam" id="PF00563">
    <property type="entry name" value="EAL"/>
    <property type="match status" value="1"/>
</dbReference>
<accession>A0A1I5A1R1</accession>